<evidence type="ECO:0000256" key="1">
    <source>
        <dbReference type="SAM" id="SignalP"/>
    </source>
</evidence>
<evidence type="ECO:0000313" key="3">
    <source>
        <dbReference type="Proteomes" id="UP000830055"/>
    </source>
</evidence>
<keyword evidence="3" id="KW-1185">Reference proteome</keyword>
<accession>A0ABN6MCI0</accession>
<evidence type="ECO:0000313" key="2">
    <source>
        <dbReference type="EMBL" id="BDD88782.1"/>
    </source>
</evidence>
<feature type="chain" id="PRO_5047279496" description="Peptidoglycan-binding protein" evidence="1">
    <location>
        <begin position="25"/>
        <end position="276"/>
    </location>
</feature>
<organism evidence="2 3">
    <name type="scientific">Desulfofustis limnaeus</name>
    <dbReference type="NCBI Taxonomy" id="2740163"/>
    <lineage>
        <taxon>Bacteria</taxon>
        <taxon>Pseudomonadati</taxon>
        <taxon>Thermodesulfobacteriota</taxon>
        <taxon>Desulfobulbia</taxon>
        <taxon>Desulfobulbales</taxon>
        <taxon>Desulfocapsaceae</taxon>
        <taxon>Desulfofustis</taxon>
    </lineage>
</organism>
<dbReference type="RefSeq" id="WP_284152117.1">
    <property type="nucleotide sequence ID" value="NZ_AP025516.1"/>
</dbReference>
<dbReference type="InterPro" id="IPR005534">
    <property type="entry name" value="Curli_assmbl/transp-comp_CsgG"/>
</dbReference>
<reference evidence="2 3" key="1">
    <citation type="submission" date="2022-01" db="EMBL/GenBank/DDBJ databases">
        <title>Desulfofustis limnae sp. nov., a novel mesophilic sulfate-reducing bacterium isolated from marsh soil.</title>
        <authorList>
            <person name="Watanabe M."/>
            <person name="Takahashi A."/>
            <person name="Kojima H."/>
            <person name="Fukui M."/>
        </authorList>
    </citation>
    <scope>NUCLEOTIDE SEQUENCE [LARGE SCALE GENOMIC DNA]</scope>
    <source>
        <strain evidence="2 3">PPLL</strain>
    </source>
</reference>
<protein>
    <recommendedName>
        <fullName evidence="4">Peptidoglycan-binding protein</fullName>
    </recommendedName>
</protein>
<name>A0ABN6MCI0_9BACT</name>
<dbReference type="EMBL" id="AP025516">
    <property type="protein sequence ID" value="BDD88782.1"/>
    <property type="molecule type" value="Genomic_DNA"/>
</dbReference>
<proteinExistence type="predicted"/>
<dbReference type="Proteomes" id="UP000830055">
    <property type="component" value="Chromosome"/>
</dbReference>
<sequence>MTGKQLFKYLIPLCAAVVIPLSLSSCVGMQMGSQSAKTTATGSTAGAATSGANEALERCEAPLGTLAVVEDTSASWYHYLTSQWRLGPTTPVLKMLAQQSGCFVVVERGAAMNNMMQERSLAGSGELRQGSNFGKGQMVAADYSMSPSITFSNQNAGGLGGAIGGLFGSVGAAIGGSLNYKEASTMLTLIDNRSGVQLAAAEGSARNVDMGAVGGLLAGTVGLGGGGYTNTAEGKVIVASFTDSFNNMVRALRNYQAQEIKGGLGTGGSLKVQGGN</sequence>
<gene>
    <name evidence="2" type="ORF">DPPLL_31470</name>
</gene>
<keyword evidence="1" id="KW-0732">Signal</keyword>
<feature type="signal peptide" evidence="1">
    <location>
        <begin position="1"/>
        <end position="24"/>
    </location>
</feature>
<dbReference type="PROSITE" id="PS51257">
    <property type="entry name" value="PROKAR_LIPOPROTEIN"/>
    <property type="match status" value="1"/>
</dbReference>
<evidence type="ECO:0008006" key="4">
    <source>
        <dbReference type="Google" id="ProtNLM"/>
    </source>
</evidence>
<dbReference type="Pfam" id="PF03783">
    <property type="entry name" value="CsgG"/>
    <property type="match status" value="1"/>
</dbReference>